<dbReference type="Pfam" id="PF04930">
    <property type="entry name" value="FUN14"/>
    <property type="match status" value="1"/>
</dbReference>
<keyword evidence="5" id="KW-0472">Membrane</keyword>
<organism evidence="6 7">
    <name type="scientific">Brachionus plicatilis</name>
    <name type="common">Marine rotifer</name>
    <name type="synonym">Brachionus muelleri</name>
    <dbReference type="NCBI Taxonomy" id="10195"/>
    <lineage>
        <taxon>Eukaryota</taxon>
        <taxon>Metazoa</taxon>
        <taxon>Spiralia</taxon>
        <taxon>Gnathifera</taxon>
        <taxon>Rotifera</taxon>
        <taxon>Eurotatoria</taxon>
        <taxon>Monogononta</taxon>
        <taxon>Pseudotrocha</taxon>
        <taxon>Ploima</taxon>
        <taxon>Brachionidae</taxon>
        <taxon>Brachionus</taxon>
    </lineage>
</organism>
<reference evidence="6 7" key="1">
    <citation type="journal article" date="2018" name="Sci. Rep.">
        <title>Genomic signatures of local adaptation to the degree of environmental predictability in rotifers.</title>
        <authorList>
            <person name="Franch-Gras L."/>
            <person name="Hahn C."/>
            <person name="Garcia-Roger E.M."/>
            <person name="Carmona M.J."/>
            <person name="Serra M."/>
            <person name="Gomez A."/>
        </authorList>
    </citation>
    <scope>NUCLEOTIDE SEQUENCE [LARGE SCALE GENOMIC DNA]</scope>
    <source>
        <strain evidence="6">HYR1</strain>
    </source>
</reference>
<dbReference type="EMBL" id="REGN01001817">
    <property type="protein sequence ID" value="RNA32334.1"/>
    <property type="molecule type" value="Genomic_DNA"/>
</dbReference>
<evidence type="ECO:0000313" key="7">
    <source>
        <dbReference type="Proteomes" id="UP000276133"/>
    </source>
</evidence>
<name>A0A3M7S951_BRAPC</name>
<evidence type="ECO:0000256" key="5">
    <source>
        <dbReference type="ARBA" id="ARBA00023136"/>
    </source>
</evidence>
<accession>A0A3M7S951</accession>
<comment type="similarity">
    <text evidence="2">Belongs to the FUN14 family.</text>
</comment>
<dbReference type="OrthoDB" id="163794at2759"/>
<evidence type="ECO:0000256" key="2">
    <source>
        <dbReference type="ARBA" id="ARBA00009160"/>
    </source>
</evidence>
<gene>
    <name evidence="6" type="ORF">BpHYR1_012266</name>
</gene>
<dbReference type="AlphaFoldDB" id="A0A3M7S951"/>
<dbReference type="InterPro" id="IPR007014">
    <property type="entry name" value="FUN14"/>
</dbReference>
<keyword evidence="3" id="KW-0812">Transmembrane</keyword>
<comment type="subcellular location">
    <subcellularLocation>
        <location evidence="1">Mitochondrion outer membrane</location>
        <topology evidence="1">Multi-pass membrane protein</topology>
    </subcellularLocation>
</comment>
<keyword evidence="4" id="KW-1133">Transmembrane helix</keyword>
<evidence type="ECO:0000256" key="1">
    <source>
        <dbReference type="ARBA" id="ARBA00004374"/>
    </source>
</evidence>
<evidence type="ECO:0000313" key="6">
    <source>
        <dbReference type="EMBL" id="RNA32334.1"/>
    </source>
</evidence>
<evidence type="ECO:0000256" key="4">
    <source>
        <dbReference type="ARBA" id="ARBA00022989"/>
    </source>
</evidence>
<dbReference type="PANTHER" id="PTHR21346">
    <property type="entry name" value="FUN14 DOMAIN CONTAINING"/>
    <property type="match status" value="1"/>
</dbReference>
<dbReference type="STRING" id="10195.A0A3M7S951"/>
<keyword evidence="7" id="KW-1185">Reference proteome</keyword>
<proteinExistence type="inferred from homology"/>
<dbReference type="GO" id="GO:0005741">
    <property type="term" value="C:mitochondrial outer membrane"/>
    <property type="evidence" value="ECO:0007669"/>
    <property type="project" value="UniProtKB-SubCell"/>
</dbReference>
<protein>
    <submittedName>
        <fullName evidence="6">FUN14 domain-containing 1-like</fullName>
    </submittedName>
</protein>
<evidence type="ECO:0000256" key="3">
    <source>
        <dbReference type="ARBA" id="ARBA00022692"/>
    </source>
</evidence>
<dbReference type="PANTHER" id="PTHR21346:SF0">
    <property type="entry name" value="RE45833P"/>
    <property type="match status" value="1"/>
</dbReference>
<dbReference type="Proteomes" id="UP000276133">
    <property type="component" value="Unassembled WGS sequence"/>
</dbReference>
<comment type="caution">
    <text evidence="6">The sequence shown here is derived from an EMBL/GenBank/DDBJ whole genome shotgun (WGS) entry which is preliminary data.</text>
</comment>
<dbReference type="GO" id="GO:0000422">
    <property type="term" value="P:autophagy of mitochondrion"/>
    <property type="evidence" value="ECO:0007669"/>
    <property type="project" value="TreeGrafter"/>
</dbReference>
<sequence>MPSSNSVSDFIRNSINEIKEMSTLNQVFVGGSAGLATGYVTSKVGRMAAFTVGSSLIMLQLAQHFGYIEIKWGKKSSKIKDLKKKAIEVAEETGLLDSNSQNEKLERAFGFVKKFMQENFAFGISFGGGLLIGISI</sequence>